<dbReference type="InterPro" id="IPR009060">
    <property type="entry name" value="UBA-like_sf"/>
</dbReference>
<dbReference type="EnsemblMetazoa" id="PHUM397790-RA">
    <property type="protein sequence ID" value="PHUM397790-PA"/>
    <property type="gene ID" value="PHUM397790"/>
</dbReference>
<evidence type="ECO:0000313" key="5">
    <source>
        <dbReference type="Proteomes" id="UP000009046"/>
    </source>
</evidence>
<dbReference type="eggNOG" id="KOG4582">
    <property type="taxonomic scope" value="Eukaryota"/>
</dbReference>
<feature type="region of interest" description="Disordered" evidence="1">
    <location>
        <begin position="488"/>
        <end position="530"/>
    </location>
</feature>
<feature type="compositionally biased region" description="Basic and acidic residues" evidence="1">
    <location>
        <begin position="570"/>
        <end position="595"/>
    </location>
</feature>
<dbReference type="EMBL" id="DS235477">
    <property type="protein sequence ID" value="EEB15974.1"/>
    <property type="molecule type" value="Genomic_DNA"/>
</dbReference>
<feature type="compositionally biased region" description="Basic and acidic residues" evidence="1">
    <location>
        <begin position="488"/>
        <end position="504"/>
    </location>
</feature>
<organism>
    <name type="scientific">Pediculus humanus subsp. corporis</name>
    <name type="common">Body louse</name>
    <dbReference type="NCBI Taxonomy" id="121224"/>
    <lineage>
        <taxon>Eukaryota</taxon>
        <taxon>Metazoa</taxon>
        <taxon>Ecdysozoa</taxon>
        <taxon>Arthropoda</taxon>
        <taxon>Hexapoda</taxon>
        <taxon>Insecta</taxon>
        <taxon>Pterygota</taxon>
        <taxon>Neoptera</taxon>
        <taxon>Paraneoptera</taxon>
        <taxon>Psocodea</taxon>
        <taxon>Troctomorpha</taxon>
        <taxon>Phthiraptera</taxon>
        <taxon>Anoplura</taxon>
        <taxon>Pediculidae</taxon>
        <taxon>Pediculus</taxon>
    </lineage>
</organism>
<dbReference type="KEGG" id="phu:Phum_PHUM397790"/>
<feature type="region of interest" description="Disordered" evidence="1">
    <location>
        <begin position="707"/>
        <end position="731"/>
    </location>
</feature>
<feature type="compositionally biased region" description="Acidic residues" evidence="1">
    <location>
        <begin position="519"/>
        <end position="530"/>
    </location>
</feature>
<feature type="compositionally biased region" description="Low complexity" evidence="1">
    <location>
        <begin position="709"/>
        <end position="731"/>
    </location>
</feature>
<evidence type="ECO:0000313" key="4">
    <source>
        <dbReference type="EnsemblMetazoa" id="PHUM397790-PA"/>
    </source>
</evidence>
<name>E0VRG8_PEDHC</name>
<dbReference type="STRING" id="121224.E0VRG8"/>
<keyword evidence="5" id="KW-1185">Reference proteome</keyword>
<dbReference type="HOGENOM" id="CLU_334724_0_0_1"/>
<reference evidence="4" key="3">
    <citation type="submission" date="2020-05" db="UniProtKB">
        <authorList>
            <consortium name="EnsemblMetazoa"/>
        </authorList>
    </citation>
    <scope>IDENTIFICATION</scope>
    <source>
        <strain evidence="4">USDA</strain>
    </source>
</reference>
<dbReference type="AlphaFoldDB" id="E0VRG8"/>
<dbReference type="VEuPathDB" id="VectorBase:PHUM397790"/>
<dbReference type="PROSITE" id="PS51745">
    <property type="entry name" value="PB1"/>
    <property type="match status" value="1"/>
</dbReference>
<feature type="region of interest" description="Disordered" evidence="1">
    <location>
        <begin position="775"/>
        <end position="798"/>
    </location>
</feature>
<proteinExistence type="predicted"/>
<dbReference type="InParanoid" id="E0VRG8"/>
<dbReference type="InterPro" id="IPR053793">
    <property type="entry name" value="PB1-like"/>
</dbReference>
<feature type="domain" description="PB1" evidence="2">
    <location>
        <begin position="1"/>
        <end position="60"/>
    </location>
</feature>
<gene>
    <name evidence="4" type="primary">8237833</name>
    <name evidence="3" type="ORF">Phum_PHUM397790</name>
</gene>
<dbReference type="RefSeq" id="XP_002428712.1">
    <property type="nucleotide sequence ID" value="XM_002428667.1"/>
</dbReference>
<accession>E0VRG8</accession>
<dbReference type="Proteomes" id="UP000009046">
    <property type="component" value="Unassembled WGS sequence"/>
</dbReference>
<evidence type="ECO:0000259" key="2">
    <source>
        <dbReference type="PROSITE" id="PS51745"/>
    </source>
</evidence>
<sequence>MTFDWESINSFLNDSKTVTLSYSDEKGREMPVSCESEFREAVKYAKKNGKNYIRFSIKSNELSPYEEFSIRTKSSDNNSQECVSDNKLKKKEKGEGLNLNKDDGCKSNNDVPPPWFVNYMKKFKKRIVEEIRTEMKNIVHDTCEKESRKLLNKLEMTGLTFPSNDEIKKKEIFDITYNLTDEIEKQKLEKKWKEVQKACMKAIKSASSRNQVVEDIDKGFKKQEKTKQHSKSEKRNADALLNSFNKSNPSVMFLNKVYETTITQNENFYIQLPIVNVGKIPVKRIKILCSTMDGVSLDEPYYEIGALSPGEQCNIVLSGKVSKEIGLYYIVCRIYKELKELCCPLICTIKVVTRNSLECDKQKIDHTKTGITSDVILKCQKEIQENMNEIQERLESINTLRSRSIEKIFPTTFSCDKEEKMFVGTGNETKKKQDFITKESEFEKFIINSDNKGDDSEEKVFDIKGKTTVKIPTDNYFDNDNNIESKEKLTDEKIKNDRKSKGCSEESDSELSVISVSDKEDEEEEEEDDEAFVILKLTESNSDSEEVLGEVKNEGIPKGIFTDVNDEKEEVSSKEKESEVSGDDKTDEKTKKIHEGQFNSTSIRSVYSSKDRKLTKKKKNKLLPRSTNYHFTTNNLTEPTFMVNPDRISKKGEKKSGTVVDFDENESEKPFEMFTRKEDLKKSSKAAYVIDANGFCIPLRGDDERENEAGNFFSNESNSNNNNSGNESEESVNVLPDALVNGASNVASMAINTAKSVINNLQSAFVSDGVIDRKTEEGKPSCDEDDEEESEKKKKKKNAKSSLDANYKLFEMGFEDFDLNAKLLTECNNNLSKVIENLIEISKKKNRLLPDYF</sequence>
<evidence type="ECO:0000313" key="3">
    <source>
        <dbReference type="EMBL" id="EEB15974.1"/>
    </source>
</evidence>
<dbReference type="GeneID" id="8237833"/>
<dbReference type="CTD" id="8237833"/>
<reference evidence="3" key="1">
    <citation type="submission" date="2007-04" db="EMBL/GenBank/DDBJ databases">
        <title>Annotation of Pediculus humanus corporis strain USDA.</title>
        <authorList>
            <person name="Kirkness E."/>
            <person name="Hannick L."/>
            <person name="Hass B."/>
            <person name="Bruggner R."/>
            <person name="Lawson D."/>
            <person name="Bidwell S."/>
            <person name="Joardar V."/>
            <person name="Caler E."/>
            <person name="Walenz B."/>
            <person name="Inman J."/>
            <person name="Schobel S."/>
            <person name="Galinsky K."/>
            <person name="Amedeo P."/>
            <person name="Strausberg R."/>
        </authorList>
    </citation>
    <scope>NUCLEOTIDE SEQUENCE</scope>
    <source>
        <strain evidence="3">USDA</strain>
    </source>
</reference>
<feature type="region of interest" description="Disordered" evidence="1">
    <location>
        <begin position="543"/>
        <end position="619"/>
    </location>
</feature>
<reference evidence="3" key="2">
    <citation type="submission" date="2007-04" db="EMBL/GenBank/DDBJ databases">
        <title>The genome of the human body louse.</title>
        <authorList>
            <consortium name="The Human Body Louse Genome Consortium"/>
            <person name="Kirkness E."/>
            <person name="Walenz B."/>
            <person name="Hass B."/>
            <person name="Bruggner R."/>
            <person name="Strausberg R."/>
        </authorList>
    </citation>
    <scope>NUCLEOTIDE SEQUENCE</scope>
    <source>
        <strain evidence="3">USDA</strain>
    </source>
</reference>
<dbReference type="EMBL" id="AAZO01004671">
    <property type="status" value="NOT_ANNOTATED_CDS"/>
    <property type="molecule type" value="Genomic_DNA"/>
</dbReference>
<dbReference type="SUPFAM" id="SSF46934">
    <property type="entry name" value="UBA-like"/>
    <property type="match status" value="1"/>
</dbReference>
<dbReference type="OrthoDB" id="661148at2759"/>
<protein>
    <recommendedName>
        <fullName evidence="2">PB1 domain-containing protein</fullName>
    </recommendedName>
</protein>
<dbReference type="CDD" id="cd14319">
    <property type="entry name" value="UBA_NBR1"/>
    <property type="match status" value="1"/>
</dbReference>
<dbReference type="Gene3D" id="1.10.8.10">
    <property type="entry name" value="DNA helicase RuvA subunit, C-terminal domain"/>
    <property type="match status" value="1"/>
</dbReference>
<evidence type="ECO:0000256" key="1">
    <source>
        <dbReference type="SAM" id="MobiDB-lite"/>
    </source>
</evidence>
<feature type="compositionally biased region" description="Polar residues" evidence="1">
    <location>
        <begin position="597"/>
        <end position="608"/>
    </location>
</feature>